<dbReference type="PANTHER" id="PTHR28570">
    <property type="entry name" value="ASPARTYL AMINOPEPTIDASE"/>
    <property type="match status" value="1"/>
</dbReference>
<accession>A0ABP0JMM0</accession>
<comment type="catalytic activity">
    <reaction evidence="1">
        <text>Release of an N-terminal aspartate or glutamate from a peptide, with a preference for aspartate.</text>
        <dbReference type="EC" id="3.4.11.21"/>
    </reaction>
</comment>
<dbReference type="Gene3D" id="3.40.630.10">
    <property type="entry name" value="Zn peptidases"/>
    <property type="match status" value="1"/>
</dbReference>
<evidence type="ECO:0000256" key="5">
    <source>
        <dbReference type="ARBA" id="ARBA00022438"/>
    </source>
</evidence>
<dbReference type="Proteomes" id="UP001642464">
    <property type="component" value="Unassembled WGS sequence"/>
</dbReference>
<keyword evidence="6" id="KW-0645">Protease</keyword>
<dbReference type="SUPFAM" id="SSF101821">
    <property type="entry name" value="Aminopeptidase/glucanase lid domain"/>
    <property type="match status" value="1"/>
</dbReference>
<proteinExistence type="inferred from homology"/>
<dbReference type="SUPFAM" id="SSF53187">
    <property type="entry name" value="Zn-dependent exopeptidases"/>
    <property type="match status" value="1"/>
</dbReference>
<evidence type="ECO:0000256" key="7">
    <source>
        <dbReference type="ARBA" id="ARBA00022723"/>
    </source>
</evidence>
<dbReference type="PRINTS" id="PR00932">
    <property type="entry name" value="AMINO1PTASE"/>
</dbReference>
<evidence type="ECO:0000313" key="12">
    <source>
        <dbReference type="Proteomes" id="UP001642464"/>
    </source>
</evidence>
<gene>
    <name evidence="11" type="ORF">SCF082_LOCUS12873</name>
</gene>
<dbReference type="EMBL" id="CAXAMM010007891">
    <property type="protein sequence ID" value="CAK9015689.1"/>
    <property type="molecule type" value="Genomic_DNA"/>
</dbReference>
<protein>
    <recommendedName>
        <fullName evidence="4">aspartyl aminopeptidase</fullName>
        <ecNumber evidence="4">3.4.11.21</ecNumber>
    </recommendedName>
</protein>
<keyword evidence="9" id="KW-0862">Zinc</keyword>
<evidence type="ECO:0000256" key="8">
    <source>
        <dbReference type="ARBA" id="ARBA00022801"/>
    </source>
</evidence>
<dbReference type="NCBIfam" id="NF002759">
    <property type="entry name" value="PRK02813.1"/>
    <property type="match status" value="1"/>
</dbReference>
<dbReference type="Gene3D" id="2.30.250.10">
    <property type="entry name" value="Aminopeptidase i, Domain 2"/>
    <property type="match status" value="1"/>
</dbReference>
<evidence type="ECO:0000256" key="9">
    <source>
        <dbReference type="ARBA" id="ARBA00022833"/>
    </source>
</evidence>
<dbReference type="InterPro" id="IPR023358">
    <property type="entry name" value="Peptidase_M18_dom2"/>
</dbReference>
<evidence type="ECO:0000256" key="3">
    <source>
        <dbReference type="ARBA" id="ARBA00008290"/>
    </source>
</evidence>
<evidence type="ECO:0000256" key="10">
    <source>
        <dbReference type="ARBA" id="ARBA00023049"/>
    </source>
</evidence>
<sequence length="601" mass="65408">MARRWSKSGRSLHVAAKVASAKVQKPFGSDDFLDFVGRTGSPAHTVAEAKRRLVDAGFIELPDGPWDLKPGGKYFVTKEGTSICAFAVGGSFDASKGGVVIAAAHTDSPCLKLRPCSKMPTSAGMLQIGVDTYGGGLWHTWFDRPLGVAGKVIVSKDEGMEELLVRVDKPICLIPNLAIHLKTQKEREAFSPNKETELQPVLCLPLGVQKTDEKKEDEKQTRHHEELLAIVADSAGVSASEILDVDLCLMDATPPCRIGAFVSTPRIDNVLSTWAAVDGLVSLEDEVLASSPDLMVAASFDHEEVGSVSAAGADSAVLERWLNQSLKALDGATWADVVSRSFLLSCDCAHGLHPNYMSKHQAQHQPLLGKGIVIKSNSNQRYATTPLLAQMIRRVGELNQVPLQEFVVRNDCPCGSTIGPLLSAQLGIRTVDVGAPQWAMHSCRESAHQDDVHALRDLCRGFFQSFRSVDSSTKTLKSQSQCVWSTWECAAWMHESFLSRLEDETACAYDFGWHDFHASGHGHFDGGLLRSDVADAVPDSLAEDDEKELSVVHPARLEKRSCAVGSAIAAHFSYSRQEDGLVENTKLLDRYLQWSHGLDAT</sequence>
<dbReference type="GO" id="GO:0004177">
    <property type="term" value="F:aminopeptidase activity"/>
    <property type="evidence" value="ECO:0007669"/>
    <property type="project" value="UniProtKB-KW"/>
</dbReference>
<dbReference type="Pfam" id="PF02127">
    <property type="entry name" value="Peptidase_M18"/>
    <property type="match status" value="1"/>
</dbReference>
<comment type="cofactor">
    <cofactor evidence="2">
        <name>Zn(2+)</name>
        <dbReference type="ChEBI" id="CHEBI:29105"/>
    </cofactor>
</comment>
<evidence type="ECO:0000256" key="4">
    <source>
        <dbReference type="ARBA" id="ARBA00011965"/>
    </source>
</evidence>
<evidence type="ECO:0000256" key="2">
    <source>
        <dbReference type="ARBA" id="ARBA00001947"/>
    </source>
</evidence>
<keyword evidence="12" id="KW-1185">Reference proteome</keyword>
<keyword evidence="7" id="KW-0479">Metal-binding</keyword>
<dbReference type="EC" id="3.4.11.21" evidence="4"/>
<evidence type="ECO:0000313" key="11">
    <source>
        <dbReference type="EMBL" id="CAK9015689.1"/>
    </source>
</evidence>
<keyword evidence="10" id="KW-0482">Metalloprotease</keyword>
<keyword evidence="5 11" id="KW-0031">Aminopeptidase</keyword>
<name>A0ABP0JMM0_9DINO</name>
<reference evidence="11 12" key="1">
    <citation type="submission" date="2024-02" db="EMBL/GenBank/DDBJ databases">
        <authorList>
            <person name="Chen Y."/>
            <person name="Shah S."/>
            <person name="Dougan E. K."/>
            <person name="Thang M."/>
            <person name="Chan C."/>
        </authorList>
    </citation>
    <scope>NUCLEOTIDE SEQUENCE [LARGE SCALE GENOMIC DNA]</scope>
</reference>
<dbReference type="PANTHER" id="PTHR28570:SF3">
    <property type="entry name" value="ASPARTYL AMINOPEPTIDASE"/>
    <property type="match status" value="1"/>
</dbReference>
<dbReference type="CDD" id="cd05658">
    <property type="entry name" value="M18_DAP"/>
    <property type="match status" value="1"/>
</dbReference>
<dbReference type="InterPro" id="IPR001948">
    <property type="entry name" value="Peptidase_M18"/>
</dbReference>
<evidence type="ECO:0000256" key="6">
    <source>
        <dbReference type="ARBA" id="ARBA00022670"/>
    </source>
</evidence>
<evidence type="ECO:0000256" key="1">
    <source>
        <dbReference type="ARBA" id="ARBA00001335"/>
    </source>
</evidence>
<comment type="similarity">
    <text evidence="3">Belongs to the peptidase M18 family.</text>
</comment>
<organism evidence="11 12">
    <name type="scientific">Durusdinium trenchii</name>
    <dbReference type="NCBI Taxonomy" id="1381693"/>
    <lineage>
        <taxon>Eukaryota</taxon>
        <taxon>Sar</taxon>
        <taxon>Alveolata</taxon>
        <taxon>Dinophyceae</taxon>
        <taxon>Suessiales</taxon>
        <taxon>Symbiodiniaceae</taxon>
        <taxon>Durusdinium</taxon>
    </lineage>
</organism>
<keyword evidence="8" id="KW-0378">Hydrolase</keyword>
<comment type="caution">
    <text evidence="11">The sequence shown here is derived from an EMBL/GenBank/DDBJ whole genome shotgun (WGS) entry which is preliminary data.</text>
</comment>